<feature type="region of interest" description="Disordered" evidence="1">
    <location>
        <begin position="291"/>
        <end position="317"/>
    </location>
</feature>
<dbReference type="SMART" id="SM00729">
    <property type="entry name" value="Elp3"/>
    <property type="match status" value="1"/>
</dbReference>
<accession>A0ABP0QI98</accession>
<dbReference type="InterPro" id="IPR058240">
    <property type="entry name" value="rSAM_sf"/>
</dbReference>
<dbReference type="Proteomes" id="UP001642484">
    <property type="component" value="Unassembled WGS sequence"/>
</dbReference>
<dbReference type="InterPro" id="IPR007197">
    <property type="entry name" value="rSAM"/>
</dbReference>
<dbReference type="Pfam" id="PF04055">
    <property type="entry name" value="Radical_SAM"/>
    <property type="match status" value="1"/>
</dbReference>
<dbReference type="InterPro" id="IPR034505">
    <property type="entry name" value="Coproporphyrinogen-III_oxidase"/>
</dbReference>
<organism evidence="3 4">
    <name type="scientific">Durusdinium trenchii</name>
    <dbReference type="NCBI Taxonomy" id="1381693"/>
    <lineage>
        <taxon>Eukaryota</taxon>
        <taxon>Sar</taxon>
        <taxon>Alveolata</taxon>
        <taxon>Dinophyceae</taxon>
        <taxon>Suessiales</taxon>
        <taxon>Symbiodiniaceae</taxon>
        <taxon>Durusdinium</taxon>
    </lineage>
</organism>
<proteinExistence type="predicted"/>
<feature type="domain" description="Radical SAM core" evidence="2">
    <location>
        <begin position="1"/>
        <end position="140"/>
    </location>
</feature>
<dbReference type="Gene3D" id="3.30.750.200">
    <property type="match status" value="1"/>
</dbReference>
<dbReference type="PANTHER" id="PTHR13932:SF5">
    <property type="entry name" value="RADICAL S-ADENOSYL METHIONINE DOMAIN-CONTAINING PROTEIN 1, MITOCHONDRIAL"/>
    <property type="match status" value="1"/>
</dbReference>
<evidence type="ECO:0000259" key="2">
    <source>
        <dbReference type="PROSITE" id="PS51918"/>
    </source>
</evidence>
<protein>
    <recommendedName>
        <fullName evidence="2">Radical SAM core domain-containing protein</fullName>
    </recommendedName>
</protein>
<dbReference type="PROSITE" id="PS51918">
    <property type="entry name" value="RADICAL_SAM"/>
    <property type="match status" value="1"/>
</dbReference>
<reference evidence="3 4" key="1">
    <citation type="submission" date="2024-02" db="EMBL/GenBank/DDBJ databases">
        <authorList>
            <person name="Chen Y."/>
            <person name="Shah S."/>
            <person name="Dougan E. K."/>
            <person name="Thang M."/>
            <person name="Chan C."/>
        </authorList>
    </citation>
    <scope>NUCLEOTIDE SEQUENCE [LARGE SCALE GENOMIC DNA]</scope>
</reference>
<evidence type="ECO:0000313" key="3">
    <source>
        <dbReference type="EMBL" id="CAK9087858.1"/>
    </source>
</evidence>
<dbReference type="InterPro" id="IPR006638">
    <property type="entry name" value="Elp3/MiaA/NifB-like_rSAM"/>
</dbReference>
<dbReference type="EMBL" id="CAXAMN010024583">
    <property type="protein sequence ID" value="CAK9087858.1"/>
    <property type="molecule type" value="Genomic_DNA"/>
</dbReference>
<keyword evidence="4" id="KW-1185">Reference proteome</keyword>
<name>A0ABP0QI98_9DINO</name>
<sequence length="317" mass="34480">MDPGTFSGEKAAALAELGVTRASVGVQSLDDEQLQRCGRKHTAQEAKEAIRLLRSVGLENISADLLSGLPQQSEEQLVSDLHELVAWGVDHLSVYDLQYEPGTAFGRRWPVAGETGRPGEAAAAALYETTHWELEKLGFEHYEVSNYARFTQTLLQGPEGGAAGGVSSRSQHNQIYWHGAPYAAYGNGAASFVHSIRASRPRSLESYCRWVEAGGPLEGLELDTSQRDSRADALCETTMLRLRTMEGLTLQAEDGETERCLQAIFGALEPWQEAKLASASFADGSLATPYQYLHNPEEGPAAEQRGKRGQGEQMRAG</sequence>
<dbReference type="PANTHER" id="PTHR13932">
    <property type="entry name" value="COPROPORPHYRINIGEN III OXIDASE"/>
    <property type="match status" value="1"/>
</dbReference>
<comment type="caution">
    <text evidence="3">The sequence shown here is derived from an EMBL/GenBank/DDBJ whole genome shotgun (WGS) entry which is preliminary data.</text>
</comment>
<evidence type="ECO:0000313" key="4">
    <source>
        <dbReference type="Proteomes" id="UP001642484"/>
    </source>
</evidence>
<evidence type="ECO:0000256" key="1">
    <source>
        <dbReference type="SAM" id="MobiDB-lite"/>
    </source>
</evidence>
<dbReference type="SUPFAM" id="SSF102114">
    <property type="entry name" value="Radical SAM enzymes"/>
    <property type="match status" value="1"/>
</dbReference>
<gene>
    <name evidence="3" type="ORF">CCMP2556_LOCUS42430</name>
</gene>